<evidence type="ECO:0000256" key="2">
    <source>
        <dbReference type="ARBA" id="ARBA00004713"/>
    </source>
</evidence>
<keyword evidence="17" id="KW-1185">Reference proteome</keyword>
<accession>A0A0J1H1N7</accession>
<comment type="function">
    <text evidence="15">Catalyzes the ATP-dependent phosphorylation of the 3-deoxy-D-manno-octulosonic acid (Kdo) residue in Kdo-lipid IV(A) at the 4-OH position.</text>
</comment>
<dbReference type="InterPro" id="IPR022826">
    <property type="entry name" value="KDO_kinase"/>
</dbReference>
<comment type="pathway">
    <text evidence="2 15">Bacterial outer membrane biogenesis; LPS core biosynthesis.</text>
</comment>
<evidence type="ECO:0000256" key="1">
    <source>
        <dbReference type="ARBA" id="ARBA00004515"/>
    </source>
</evidence>
<evidence type="ECO:0000256" key="12">
    <source>
        <dbReference type="ARBA" id="ARBA00023136"/>
    </source>
</evidence>
<keyword evidence="7 15" id="KW-0808">Transferase</keyword>
<evidence type="ECO:0000256" key="7">
    <source>
        <dbReference type="ARBA" id="ARBA00022679"/>
    </source>
</evidence>
<comment type="similarity">
    <text evidence="3 15">Belongs to the protein kinase superfamily. KdkA/RfaP family.</text>
</comment>
<dbReference type="GO" id="GO:0016301">
    <property type="term" value="F:kinase activity"/>
    <property type="evidence" value="ECO:0007669"/>
    <property type="project" value="UniProtKB-KW"/>
</dbReference>
<comment type="catalytic activity">
    <reaction evidence="14 15">
        <text>an alpha-Kdo-(2-&gt;6)-lipid IVA + ATP = a 4-O-phospho-alpha-Kdo-(2-&gt;6)-lipid IVA + ADP + H(+)</text>
        <dbReference type="Rhea" id="RHEA:74271"/>
        <dbReference type="ChEBI" id="CHEBI:15378"/>
        <dbReference type="ChEBI" id="CHEBI:30616"/>
        <dbReference type="ChEBI" id="CHEBI:176428"/>
        <dbReference type="ChEBI" id="CHEBI:193140"/>
        <dbReference type="ChEBI" id="CHEBI:456216"/>
        <dbReference type="EC" id="2.7.1.166"/>
    </reaction>
</comment>
<dbReference type="RefSeq" id="WP_047887222.1">
    <property type="nucleotide sequence ID" value="NZ_LDOU01000024.1"/>
</dbReference>
<dbReference type="AlphaFoldDB" id="A0A0J1H1N7"/>
<keyword evidence="6 15" id="KW-0997">Cell inner membrane</keyword>
<dbReference type="GO" id="GO:0016773">
    <property type="term" value="F:phosphotransferase activity, alcohol group as acceptor"/>
    <property type="evidence" value="ECO:0007669"/>
    <property type="project" value="UniProtKB-UniRule"/>
</dbReference>
<evidence type="ECO:0000256" key="11">
    <source>
        <dbReference type="ARBA" id="ARBA00022985"/>
    </source>
</evidence>
<dbReference type="EMBL" id="LDOU01000024">
    <property type="protein sequence ID" value="KLV05700.1"/>
    <property type="molecule type" value="Genomic_DNA"/>
</dbReference>
<evidence type="ECO:0000313" key="16">
    <source>
        <dbReference type="EMBL" id="KLV05700.1"/>
    </source>
</evidence>
<comment type="caution">
    <text evidence="16">The sequence shown here is derived from an EMBL/GenBank/DDBJ whole genome shotgun (WGS) entry which is preliminary data.</text>
</comment>
<dbReference type="STRING" id="320778.ABT57_21005"/>
<dbReference type="GO" id="GO:0009244">
    <property type="term" value="P:lipopolysaccharide core region biosynthetic process"/>
    <property type="evidence" value="ECO:0007669"/>
    <property type="project" value="UniProtKB-UniRule"/>
</dbReference>
<dbReference type="OrthoDB" id="6854449at2"/>
<proteinExistence type="inferred from homology"/>
<keyword evidence="9 15" id="KW-0418">Kinase</keyword>
<dbReference type="SUPFAM" id="SSF56112">
    <property type="entry name" value="Protein kinase-like (PK-like)"/>
    <property type="match status" value="1"/>
</dbReference>
<dbReference type="InterPro" id="IPR011009">
    <property type="entry name" value="Kinase-like_dom_sf"/>
</dbReference>
<evidence type="ECO:0000256" key="5">
    <source>
        <dbReference type="ARBA" id="ARBA00022475"/>
    </source>
</evidence>
<sequence>MQVITKDNQRIWFDPDLLREEPLRCFDPAFWQQAGRVTGSAQGRGTTWFVEGQALPMALRHYRRGGLFGKLVKDAYWFTGWDNTRGAAEFRLLDKLAQGGVRVPRPVAARAVRSGLTYQADLLVEKVANAQDLVAILAEQALPESCWRAIGAMVRQMHDLQVCHTDLNSHNILLDDQQLVWLIDFDKCYEQQGEQWKEGNLSRLHRSFVKEQGKRGIRFDASCWQWLLAGYRND</sequence>
<evidence type="ECO:0000256" key="10">
    <source>
        <dbReference type="ARBA" id="ARBA00022840"/>
    </source>
</evidence>
<keyword evidence="10 15" id="KW-0067">ATP-binding</keyword>
<keyword evidence="8 15" id="KW-0547">Nucleotide-binding</keyword>
<dbReference type="NCBIfam" id="NF002475">
    <property type="entry name" value="PRK01723.1"/>
    <property type="match status" value="1"/>
</dbReference>
<keyword evidence="12 15" id="KW-0472">Membrane</keyword>
<comment type="subcellular location">
    <subcellularLocation>
        <location evidence="1 15">Cell inner membrane</location>
        <topology evidence="1 15">Peripheral membrane protein</topology>
        <orientation evidence="1 15">Cytoplasmic side</orientation>
    </subcellularLocation>
</comment>
<keyword evidence="5 15" id="KW-1003">Cell membrane</keyword>
<evidence type="ECO:0000313" key="17">
    <source>
        <dbReference type="Proteomes" id="UP000035909"/>
    </source>
</evidence>
<dbReference type="PATRIC" id="fig|320778.3.peg.4514"/>
<evidence type="ECO:0000256" key="9">
    <source>
        <dbReference type="ARBA" id="ARBA00022777"/>
    </source>
</evidence>
<name>A0A0J1H1N7_9GAMM</name>
<keyword evidence="11 15" id="KW-0448">Lipopolysaccharide biosynthesis</keyword>
<dbReference type="GO" id="GO:0005524">
    <property type="term" value="F:ATP binding"/>
    <property type="evidence" value="ECO:0007669"/>
    <property type="project" value="UniProtKB-UniRule"/>
</dbReference>
<dbReference type="EC" id="2.7.1.166" evidence="4 15"/>
<dbReference type="Proteomes" id="UP000035909">
    <property type="component" value="Unassembled WGS sequence"/>
</dbReference>
<dbReference type="HAMAP" id="MF_00521">
    <property type="entry name" value="KDO_kinase"/>
    <property type="match status" value="1"/>
</dbReference>
<dbReference type="Gene3D" id="1.10.510.10">
    <property type="entry name" value="Transferase(Phosphotransferase) domain 1"/>
    <property type="match status" value="1"/>
</dbReference>
<organism evidence="16 17">
    <name type="scientific">Photobacterium ganghwense</name>
    <dbReference type="NCBI Taxonomy" id="320778"/>
    <lineage>
        <taxon>Bacteria</taxon>
        <taxon>Pseudomonadati</taxon>
        <taxon>Pseudomonadota</taxon>
        <taxon>Gammaproteobacteria</taxon>
        <taxon>Vibrionales</taxon>
        <taxon>Vibrionaceae</taxon>
        <taxon>Photobacterium</taxon>
    </lineage>
</organism>
<evidence type="ECO:0000256" key="14">
    <source>
        <dbReference type="ARBA" id="ARBA00034417"/>
    </source>
</evidence>
<reference evidence="16 17" key="1">
    <citation type="submission" date="2015-05" db="EMBL/GenBank/DDBJ databases">
        <title>Photobacterium galathea sp. nov.</title>
        <authorList>
            <person name="Machado H."/>
            <person name="Gram L."/>
        </authorList>
    </citation>
    <scope>NUCLEOTIDE SEQUENCE [LARGE SCALE GENOMIC DNA]</scope>
    <source>
        <strain evidence="16 17">DSM 22954</strain>
    </source>
</reference>
<evidence type="ECO:0000256" key="3">
    <source>
        <dbReference type="ARBA" id="ARBA00010327"/>
    </source>
</evidence>
<evidence type="ECO:0000256" key="6">
    <source>
        <dbReference type="ARBA" id="ARBA00022519"/>
    </source>
</evidence>
<dbReference type="UniPathway" id="UPA00958"/>
<dbReference type="Pfam" id="PF06293">
    <property type="entry name" value="Kdo"/>
    <property type="match status" value="1"/>
</dbReference>
<feature type="active site" evidence="15">
    <location>
        <position position="166"/>
    </location>
</feature>
<protein>
    <recommendedName>
        <fullName evidence="13 15">3-deoxy-D-manno-octulosonic acid kinase</fullName>
        <shortName evidence="15">Kdo kinase</shortName>
        <ecNumber evidence="4 15">2.7.1.166</ecNumber>
    </recommendedName>
</protein>
<evidence type="ECO:0000256" key="13">
    <source>
        <dbReference type="ARBA" id="ARBA00029511"/>
    </source>
</evidence>
<evidence type="ECO:0000256" key="8">
    <source>
        <dbReference type="ARBA" id="ARBA00022741"/>
    </source>
</evidence>
<evidence type="ECO:0000256" key="4">
    <source>
        <dbReference type="ARBA" id="ARBA00011988"/>
    </source>
</evidence>
<dbReference type="GO" id="GO:0005886">
    <property type="term" value="C:plasma membrane"/>
    <property type="evidence" value="ECO:0007669"/>
    <property type="project" value="UniProtKB-SubCell"/>
</dbReference>
<gene>
    <name evidence="15" type="primary">kdkA</name>
    <name evidence="16" type="ORF">ABT57_21005</name>
</gene>
<evidence type="ECO:0000256" key="15">
    <source>
        <dbReference type="HAMAP-Rule" id="MF_00521"/>
    </source>
</evidence>